<dbReference type="SUPFAM" id="SSF55874">
    <property type="entry name" value="ATPase domain of HSP90 chaperone/DNA topoisomerase II/histidine kinase"/>
    <property type="match status" value="1"/>
</dbReference>
<dbReference type="InterPro" id="IPR036890">
    <property type="entry name" value="HATPase_C_sf"/>
</dbReference>
<dbReference type="InterPro" id="IPR003660">
    <property type="entry name" value="HAMP_dom"/>
</dbReference>
<comment type="caution">
    <text evidence="13">The sequence shown here is derived from an EMBL/GenBank/DDBJ whole genome shotgun (WGS) entry which is preliminary data.</text>
</comment>
<feature type="domain" description="HAMP" evidence="12">
    <location>
        <begin position="210"/>
        <end position="262"/>
    </location>
</feature>
<dbReference type="CDD" id="cd00082">
    <property type="entry name" value="HisKA"/>
    <property type="match status" value="1"/>
</dbReference>
<reference evidence="13" key="1">
    <citation type="submission" date="2020-10" db="EMBL/GenBank/DDBJ databases">
        <title>Connecting structure to function with the recovery of over 1000 high-quality activated sludge metagenome-assembled genomes encoding full-length rRNA genes using long-read sequencing.</title>
        <authorList>
            <person name="Singleton C.M."/>
            <person name="Petriglieri F."/>
            <person name="Kristensen J.M."/>
            <person name="Kirkegaard R.H."/>
            <person name="Michaelsen T.Y."/>
            <person name="Andersen M.H."/>
            <person name="Karst S.M."/>
            <person name="Dueholm M.S."/>
            <person name="Nielsen P.H."/>
            <person name="Albertsen M."/>
        </authorList>
    </citation>
    <scope>NUCLEOTIDE SEQUENCE</scope>
    <source>
        <strain evidence="13">Skiv_18-Q3-R9-52_MAXAC.067</strain>
    </source>
</reference>
<evidence type="ECO:0000256" key="8">
    <source>
        <dbReference type="ARBA" id="ARBA00022840"/>
    </source>
</evidence>
<dbReference type="InterPro" id="IPR003661">
    <property type="entry name" value="HisK_dim/P_dom"/>
</dbReference>
<comment type="catalytic activity">
    <reaction evidence="1">
        <text>ATP + protein L-histidine = ADP + protein N-phospho-L-histidine.</text>
        <dbReference type="EC" id="2.7.13.3"/>
    </reaction>
</comment>
<dbReference type="AlphaFoldDB" id="A0A9D7XMG2"/>
<keyword evidence="7 13" id="KW-0418">Kinase</keyword>
<dbReference type="PRINTS" id="PR00344">
    <property type="entry name" value="BCTRLSENSOR"/>
</dbReference>
<dbReference type="CDD" id="cd00075">
    <property type="entry name" value="HATPase"/>
    <property type="match status" value="1"/>
</dbReference>
<dbReference type="Proteomes" id="UP000886657">
    <property type="component" value="Unassembled WGS sequence"/>
</dbReference>
<evidence type="ECO:0000256" key="4">
    <source>
        <dbReference type="ARBA" id="ARBA00022553"/>
    </source>
</evidence>
<dbReference type="SMART" id="SM00387">
    <property type="entry name" value="HATPase_c"/>
    <property type="match status" value="1"/>
</dbReference>
<proteinExistence type="predicted"/>
<dbReference type="EC" id="2.7.13.3" evidence="3"/>
<dbReference type="Pfam" id="PF00672">
    <property type="entry name" value="HAMP"/>
    <property type="match status" value="1"/>
</dbReference>
<dbReference type="SMART" id="SM00304">
    <property type="entry name" value="HAMP"/>
    <property type="match status" value="1"/>
</dbReference>
<evidence type="ECO:0000256" key="9">
    <source>
        <dbReference type="ARBA" id="ARBA00023012"/>
    </source>
</evidence>
<keyword evidence="8" id="KW-0067">ATP-binding</keyword>
<dbReference type="PANTHER" id="PTHR43065">
    <property type="entry name" value="SENSOR HISTIDINE KINASE"/>
    <property type="match status" value="1"/>
</dbReference>
<evidence type="ECO:0000256" key="10">
    <source>
        <dbReference type="SAM" id="Coils"/>
    </source>
</evidence>
<dbReference type="InterPro" id="IPR004358">
    <property type="entry name" value="Sig_transdc_His_kin-like_C"/>
</dbReference>
<dbReference type="InterPro" id="IPR036097">
    <property type="entry name" value="HisK_dim/P_sf"/>
</dbReference>
<keyword evidence="6" id="KW-0547">Nucleotide-binding</keyword>
<dbReference type="Gene3D" id="1.10.287.130">
    <property type="match status" value="1"/>
</dbReference>
<evidence type="ECO:0000256" key="6">
    <source>
        <dbReference type="ARBA" id="ARBA00022741"/>
    </source>
</evidence>
<dbReference type="EMBL" id="JADKIO010000010">
    <property type="protein sequence ID" value="MBK9797554.1"/>
    <property type="molecule type" value="Genomic_DNA"/>
</dbReference>
<evidence type="ECO:0000313" key="13">
    <source>
        <dbReference type="EMBL" id="MBK9797554.1"/>
    </source>
</evidence>
<dbReference type="InterPro" id="IPR003594">
    <property type="entry name" value="HATPase_dom"/>
</dbReference>
<feature type="domain" description="Histidine kinase" evidence="11">
    <location>
        <begin position="325"/>
        <end position="539"/>
    </location>
</feature>
<dbReference type="GO" id="GO:0000155">
    <property type="term" value="F:phosphorelay sensor kinase activity"/>
    <property type="evidence" value="ECO:0007669"/>
    <property type="project" value="InterPro"/>
</dbReference>
<dbReference type="PROSITE" id="PS50885">
    <property type="entry name" value="HAMP"/>
    <property type="match status" value="1"/>
</dbReference>
<dbReference type="Gene3D" id="3.30.565.10">
    <property type="entry name" value="Histidine kinase-like ATPase, C-terminal domain"/>
    <property type="match status" value="1"/>
</dbReference>
<dbReference type="Pfam" id="PF02518">
    <property type="entry name" value="HATPase_c"/>
    <property type="match status" value="1"/>
</dbReference>
<organism evidence="13 14">
    <name type="scientific">Candidatus Geothrix skivensis</name>
    <dbReference type="NCBI Taxonomy" id="2954439"/>
    <lineage>
        <taxon>Bacteria</taxon>
        <taxon>Pseudomonadati</taxon>
        <taxon>Acidobacteriota</taxon>
        <taxon>Holophagae</taxon>
        <taxon>Holophagales</taxon>
        <taxon>Holophagaceae</taxon>
        <taxon>Geothrix</taxon>
    </lineage>
</organism>
<keyword evidence="4" id="KW-0597">Phosphoprotein</keyword>
<dbReference type="InterPro" id="IPR005467">
    <property type="entry name" value="His_kinase_dom"/>
</dbReference>
<keyword evidence="5" id="KW-0808">Transferase</keyword>
<dbReference type="PANTHER" id="PTHR43065:SF10">
    <property type="entry name" value="PEROXIDE STRESS-ACTIVATED HISTIDINE KINASE MAK3"/>
    <property type="match status" value="1"/>
</dbReference>
<dbReference type="Gene3D" id="6.10.340.10">
    <property type="match status" value="1"/>
</dbReference>
<dbReference type="SUPFAM" id="SSF47384">
    <property type="entry name" value="Homodimeric domain of signal transducing histidine kinase"/>
    <property type="match status" value="1"/>
</dbReference>
<evidence type="ECO:0000256" key="5">
    <source>
        <dbReference type="ARBA" id="ARBA00022679"/>
    </source>
</evidence>
<accession>A0A9D7XMG2</accession>
<evidence type="ECO:0000256" key="1">
    <source>
        <dbReference type="ARBA" id="ARBA00000085"/>
    </source>
</evidence>
<name>A0A9D7XMG2_9BACT</name>
<keyword evidence="10" id="KW-0175">Coiled coil</keyword>
<evidence type="ECO:0000256" key="7">
    <source>
        <dbReference type="ARBA" id="ARBA00022777"/>
    </source>
</evidence>
<dbReference type="SUPFAM" id="SSF158472">
    <property type="entry name" value="HAMP domain-like"/>
    <property type="match status" value="1"/>
</dbReference>
<evidence type="ECO:0000256" key="3">
    <source>
        <dbReference type="ARBA" id="ARBA00012438"/>
    </source>
</evidence>
<dbReference type="SMART" id="SM00388">
    <property type="entry name" value="HisKA"/>
    <property type="match status" value="1"/>
</dbReference>
<dbReference type="PROSITE" id="PS50109">
    <property type="entry name" value="HIS_KIN"/>
    <property type="match status" value="1"/>
</dbReference>
<protein>
    <recommendedName>
        <fullName evidence="3">histidine kinase</fullName>
        <ecNumber evidence="3">2.7.13.3</ecNumber>
    </recommendedName>
</protein>
<dbReference type="GO" id="GO:0016020">
    <property type="term" value="C:membrane"/>
    <property type="evidence" value="ECO:0007669"/>
    <property type="project" value="UniProtKB-SubCell"/>
</dbReference>
<comment type="subcellular location">
    <subcellularLocation>
        <location evidence="2">Membrane</location>
    </subcellularLocation>
</comment>
<dbReference type="GO" id="GO:0005524">
    <property type="term" value="F:ATP binding"/>
    <property type="evidence" value="ECO:0007669"/>
    <property type="project" value="UniProtKB-KW"/>
</dbReference>
<evidence type="ECO:0000256" key="2">
    <source>
        <dbReference type="ARBA" id="ARBA00004370"/>
    </source>
</evidence>
<gene>
    <name evidence="13" type="ORF">IPP58_13880</name>
</gene>
<evidence type="ECO:0000259" key="11">
    <source>
        <dbReference type="PROSITE" id="PS50109"/>
    </source>
</evidence>
<feature type="coiled-coil region" evidence="10">
    <location>
        <begin position="257"/>
        <end position="309"/>
    </location>
</feature>
<keyword evidence="9" id="KW-0902">Two-component regulatory system</keyword>
<evidence type="ECO:0000259" key="12">
    <source>
        <dbReference type="PROSITE" id="PS50885"/>
    </source>
</evidence>
<dbReference type="Pfam" id="PF00512">
    <property type="entry name" value="HisKA"/>
    <property type="match status" value="1"/>
</dbReference>
<sequence length="541" mass="60394">MSFWHVRIRPLRWLRSLHAKLFLLLGLVTSVLTVAVAYNIIRNSRRELENYSRNLVIEAAGTVETDIVERDPAFKDPDKLDQLLASIAGPDRSIFQIDVFRRIGRGNEVELVRSSGREEDAEWGPEIGSYLSLPKAQAELVDLNTGRQAWKVYLPIRAHKPGLPTIGLIRAYCDLERWEVVWDNNLKRTLRTLPGVLLGEFILLWLILRMLISDPIEGLVLTMQRLEQGESSARAPVRRSDELGLIAARFNDMATQIQRAGEEREALIREIRGLNANLQDRIDAALSELQAKNDELAAMVERNALLREELGAQERLAVAGQLTATFAHEVGTPLNLVAGHLQLLDAQDDLPDKTRERLGVIHAQIQRVGDIVRRLLDLTRRPQLHREAQPFEGLLADLQQLWMPTLTAHGISVEAAASPHCCLNVDRKQMEQLFLNLMNNAVDAMPSGGTVRITALPSEESTPTGLWWELRFQDSGQGIPSELLGQVFRPMFTTKPEGKGTGLGLSICREIVRGHGGEIRIESVQGQGTTVVFTLPGQAST</sequence>
<evidence type="ECO:0000313" key="14">
    <source>
        <dbReference type="Proteomes" id="UP000886657"/>
    </source>
</evidence>
<dbReference type="CDD" id="cd06225">
    <property type="entry name" value="HAMP"/>
    <property type="match status" value="1"/>
</dbReference>